<dbReference type="EMBL" id="CAJJDN010000130">
    <property type="protein sequence ID" value="CAD8121193.1"/>
    <property type="molecule type" value="Genomic_DNA"/>
</dbReference>
<protein>
    <submittedName>
        <fullName evidence="1">Uncharacterized protein</fullName>
    </submittedName>
</protein>
<keyword evidence="2" id="KW-1185">Reference proteome</keyword>
<organism evidence="1 2">
    <name type="scientific">Paramecium sonneborni</name>
    <dbReference type="NCBI Taxonomy" id="65129"/>
    <lineage>
        <taxon>Eukaryota</taxon>
        <taxon>Sar</taxon>
        <taxon>Alveolata</taxon>
        <taxon>Ciliophora</taxon>
        <taxon>Intramacronucleata</taxon>
        <taxon>Oligohymenophorea</taxon>
        <taxon>Peniculida</taxon>
        <taxon>Parameciidae</taxon>
        <taxon>Paramecium</taxon>
    </lineage>
</organism>
<dbReference type="AlphaFoldDB" id="A0A8S1R1E4"/>
<dbReference type="Proteomes" id="UP000692954">
    <property type="component" value="Unassembled WGS sequence"/>
</dbReference>
<comment type="caution">
    <text evidence="1">The sequence shown here is derived from an EMBL/GenBank/DDBJ whole genome shotgun (WGS) entry which is preliminary data.</text>
</comment>
<evidence type="ECO:0000313" key="1">
    <source>
        <dbReference type="EMBL" id="CAD8121193.1"/>
    </source>
</evidence>
<reference evidence="1" key="1">
    <citation type="submission" date="2021-01" db="EMBL/GenBank/DDBJ databases">
        <authorList>
            <consortium name="Genoscope - CEA"/>
            <person name="William W."/>
        </authorList>
    </citation>
    <scope>NUCLEOTIDE SEQUENCE</scope>
</reference>
<proteinExistence type="predicted"/>
<sequence length="113" mass="13833">MFQTLREQIQMKFQCLTINRRIQRLRREINQMVIMIEYFQFVFLLIERYGHLVVVIGIKDRRQISLYIYGMYRQKKKICQLVTLVGLNLNISQMYRFIMTTKCSNISIRRETD</sequence>
<gene>
    <name evidence="1" type="ORF">PSON_ATCC_30995.1.T1300123</name>
</gene>
<evidence type="ECO:0000313" key="2">
    <source>
        <dbReference type="Proteomes" id="UP000692954"/>
    </source>
</evidence>
<accession>A0A8S1R1E4</accession>
<name>A0A8S1R1E4_9CILI</name>